<evidence type="ECO:0000256" key="1">
    <source>
        <dbReference type="ARBA" id="ARBA00005771"/>
    </source>
</evidence>
<proteinExistence type="inferred from homology"/>
<dbReference type="PANTHER" id="PTHR11783">
    <property type="entry name" value="SULFOTRANSFERASE SULT"/>
    <property type="match status" value="1"/>
</dbReference>
<keyword evidence="6" id="KW-1185">Reference proteome</keyword>
<sequence>MSTYLVPGQNACCHLTSIDAENQIPTEEELQAYNKLHEKLDDLLATLPKQKGWRSPNIFLHKGFWLTPQAIKGLLMIDDYFHPQSTDIFLATFMKCGTTWFKALMFATTNRHRYNFSDHPLHRNGPQCAFPFLDSHIFLDYPVTKFDHLPSPRLFATHFAHSLLPTSLSSPSSTCKFVYVCRDPKDVLISKWHFMSKLRSKELTPISFNETYELFCNGVSEYGPFWDHVLGYWKASQESPEKILFLKYEDMKREPSVELKKLAAFMGMPFTVEEEKGGVVGEIVKLCSFETLSNLEVNNDGGGAQKFTAQLVVENRDFFRKGKVGDWENHLTEEMRERIDSITETKLKGSGLSLGLTKRI</sequence>
<name>A0AA35V0G6_LACSI</name>
<feature type="domain" description="Sulfotransferase" evidence="4">
    <location>
        <begin position="86"/>
        <end position="351"/>
    </location>
</feature>
<dbReference type="InterPro" id="IPR000863">
    <property type="entry name" value="Sulfotransferase_dom"/>
</dbReference>
<dbReference type="EMBL" id="OX465086">
    <property type="protein sequence ID" value="CAI9259509.1"/>
    <property type="molecule type" value="Genomic_DNA"/>
</dbReference>
<evidence type="ECO:0000313" key="5">
    <source>
        <dbReference type="EMBL" id="CAI9259509.1"/>
    </source>
</evidence>
<dbReference type="Proteomes" id="UP001177003">
    <property type="component" value="Chromosome 0"/>
</dbReference>
<accession>A0AA35V0G6</accession>
<dbReference type="Gene3D" id="3.40.50.300">
    <property type="entry name" value="P-loop containing nucleotide triphosphate hydrolases"/>
    <property type="match status" value="1"/>
</dbReference>
<comment type="similarity">
    <text evidence="1 3">Belongs to the sulfotransferase 1 family.</text>
</comment>
<evidence type="ECO:0000259" key="4">
    <source>
        <dbReference type="Pfam" id="PF00685"/>
    </source>
</evidence>
<evidence type="ECO:0000256" key="2">
    <source>
        <dbReference type="ARBA" id="ARBA00022679"/>
    </source>
</evidence>
<organism evidence="5 6">
    <name type="scientific">Lactuca saligna</name>
    <name type="common">Willowleaf lettuce</name>
    <dbReference type="NCBI Taxonomy" id="75948"/>
    <lineage>
        <taxon>Eukaryota</taxon>
        <taxon>Viridiplantae</taxon>
        <taxon>Streptophyta</taxon>
        <taxon>Embryophyta</taxon>
        <taxon>Tracheophyta</taxon>
        <taxon>Spermatophyta</taxon>
        <taxon>Magnoliopsida</taxon>
        <taxon>eudicotyledons</taxon>
        <taxon>Gunneridae</taxon>
        <taxon>Pentapetalae</taxon>
        <taxon>asterids</taxon>
        <taxon>campanulids</taxon>
        <taxon>Asterales</taxon>
        <taxon>Asteraceae</taxon>
        <taxon>Cichorioideae</taxon>
        <taxon>Cichorieae</taxon>
        <taxon>Lactucinae</taxon>
        <taxon>Lactuca</taxon>
    </lineage>
</organism>
<gene>
    <name evidence="5" type="ORF">LSALG_LOCUS395</name>
</gene>
<reference evidence="5" key="1">
    <citation type="submission" date="2023-04" db="EMBL/GenBank/DDBJ databases">
        <authorList>
            <person name="Vijverberg K."/>
            <person name="Xiong W."/>
            <person name="Schranz E."/>
        </authorList>
    </citation>
    <scope>NUCLEOTIDE SEQUENCE</scope>
</reference>
<protein>
    <recommendedName>
        <fullName evidence="3">Sulfotransferase</fullName>
        <ecNumber evidence="3">2.8.2.-</ecNumber>
    </recommendedName>
</protein>
<dbReference type="GO" id="GO:0008146">
    <property type="term" value="F:sulfotransferase activity"/>
    <property type="evidence" value="ECO:0007669"/>
    <property type="project" value="InterPro"/>
</dbReference>
<evidence type="ECO:0000313" key="6">
    <source>
        <dbReference type="Proteomes" id="UP001177003"/>
    </source>
</evidence>
<keyword evidence="2 3" id="KW-0808">Transferase</keyword>
<evidence type="ECO:0000256" key="3">
    <source>
        <dbReference type="RuleBase" id="RU361155"/>
    </source>
</evidence>
<dbReference type="SUPFAM" id="SSF52540">
    <property type="entry name" value="P-loop containing nucleoside triphosphate hydrolases"/>
    <property type="match status" value="1"/>
</dbReference>
<dbReference type="Pfam" id="PF00685">
    <property type="entry name" value="Sulfotransfer_1"/>
    <property type="match status" value="1"/>
</dbReference>
<dbReference type="InterPro" id="IPR027417">
    <property type="entry name" value="P-loop_NTPase"/>
</dbReference>
<dbReference type="AlphaFoldDB" id="A0AA35V0G6"/>
<dbReference type="EC" id="2.8.2.-" evidence="3"/>